<feature type="compositionally biased region" description="Basic residues" evidence="1">
    <location>
        <begin position="30"/>
        <end position="40"/>
    </location>
</feature>
<gene>
    <name evidence="2" type="ORF">CINCED_3A022917</name>
</gene>
<protein>
    <submittedName>
        <fullName evidence="2">Uncharacterized protein</fullName>
    </submittedName>
</protein>
<evidence type="ECO:0000313" key="2">
    <source>
        <dbReference type="EMBL" id="VVC37491.1"/>
    </source>
</evidence>
<dbReference type="Proteomes" id="UP000325440">
    <property type="component" value="Unassembled WGS sequence"/>
</dbReference>
<proteinExistence type="predicted"/>
<feature type="compositionally biased region" description="Basic and acidic residues" evidence="1">
    <location>
        <begin position="190"/>
        <end position="209"/>
    </location>
</feature>
<name>A0A5E4N1S9_9HEMI</name>
<reference evidence="2 3" key="1">
    <citation type="submission" date="2019-08" db="EMBL/GenBank/DDBJ databases">
        <authorList>
            <person name="Alioto T."/>
            <person name="Alioto T."/>
            <person name="Gomez Garrido J."/>
        </authorList>
    </citation>
    <scope>NUCLEOTIDE SEQUENCE [LARGE SCALE GENOMIC DNA]</scope>
</reference>
<organism evidence="2 3">
    <name type="scientific">Cinara cedri</name>
    <dbReference type="NCBI Taxonomy" id="506608"/>
    <lineage>
        <taxon>Eukaryota</taxon>
        <taxon>Metazoa</taxon>
        <taxon>Ecdysozoa</taxon>
        <taxon>Arthropoda</taxon>
        <taxon>Hexapoda</taxon>
        <taxon>Insecta</taxon>
        <taxon>Pterygota</taxon>
        <taxon>Neoptera</taxon>
        <taxon>Paraneoptera</taxon>
        <taxon>Hemiptera</taxon>
        <taxon>Sternorrhyncha</taxon>
        <taxon>Aphidomorpha</taxon>
        <taxon>Aphidoidea</taxon>
        <taxon>Aphididae</taxon>
        <taxon>Lachninae</taxon>
        <taxon>Cinara</taxon>
    </lineage>
</organism>
<evidence type="ECO:0000256" key="1">
    <source>
        <dbReference type="SAM" id="MobiDB-lite"/>
    </source>
</evidence>
<accession>A0A5E4N1S9</accession>
<feature type="region of interest" description="Disordered" evidence="1">
    <location>
        <begin position="1"/>
        <end position="124"/>
    </location>
</feature>
<keyword evidence="3" id="KW-1185">Reference proteome</keyword>
<feature type="compositionally biased region" description="Polar residues" evidence="1">
    <location>
        <begin position="90"/>
        <end position="103"/>
    </location>
</feature>
<evidence type="ECO:0000313" key="3">
    <source>
        <dbReference type="Proteomes" id="UP000325440"/>
    </source>
</evidence>
<sequence length="272" mass="30103">MTSLLLAAPRTNGMKSHPEDNDEDSSPPTRIKRSRGRKTTSRSEKRRASSTRTSTNTTWISNSSSKRSPLDRAVPYSLRPTPIPTKSLRRMNSSAPQSCSSSMVFKETSRRNTSQPRQDGPADKQRVAVKLAIVSARLTVDEITEELFPDDRLVTALCKVLDSLGLFSELWCFANEALDLERAGQIIEPTPDKSTIDVDHSTNQDELILKKKKKKNTSSSTDRDKQPTMSNTKALVSDQRAVQEPSAHHKRVDNPPKPFISTLGDSAADDAA</sequence>
<feature type="region of interest" description="Disordered" evidence="1">
    <location>
        <begin position="190"/>
        <end position="272"/>
    </location>
</feature>
<dbReference type="AlphaFoldDB" id="A0A5E4N1S9"/>
<feature type="compositionally biased region" description="Low complexity" evidence="1">
    <location>
        <begin position="50"/>
        <end position="66"/>
    </location>
</feature>
<dbReference type="EMBL" id="CABPRJ010001448">
    <property type="protein sequence ID" value="VVC37491.1"/>
    <property type="molecule type" value="Genomic_DNA"/>
</dbReference>